<gene>
    <name evidence="1" type="ORF">IAB14_03355</name>
</gene>
<dbReference type="AlphaFoldDB" id="A0A9D1NCN5"/>
<reference evidence="1" key="1">
    <citation type="submission" date="2020-10" db="EMBL/GenBank/DDBJ databases">
        <authorList>
            <person name="Gilroy R."/>
        </authorList>
    </citation>
    <scope>NUCLEOTIDE SEQUENCE</scope>
    <source>
        <strain evidence="1">23406</strain>
    </source>
</reference>
<sequence>MIKFLCGAVLMIGCFYAGIRVEKHYKTRRAVAEDFVAFLGYAEREVRFAKRNLVELIGGFHGKTAEFGAHLKQIASALGDRSKPEPICRFLGKEENGVVTSFFRDLSRTDAAGQPKLFAAYRSLAEKIAGGAAKFQKEKGELTKKLLTLGGVACLIVFV</sequence>
<proteinExistence type="predicted"/>
<reference evidence="1" key="2">
    <citation type="journal article" date="2021" name="PeerJ">
        <title>Extensive microbial diversity within the chicken gut microbiome revealed by metagenomics and culture.</title>
        <authorList>
            <person name="Gilroy R."/>
            <person name="Ravi A."/>
            <person name="Getino M."/>
            <person name="Pursley I."/>
            <person name="Horton D.L."/>
            <person name="Alikhan N.F."/>
            <person name="Baker D."/>
            <person name="Gharbi K."/>
            <person name="Hall N."/>
            <person name="Watson M."/>
            <person name="Adriaenssens E.M."/>
            <person name="Foster-Nyarko E."/>
            <person name="Jarju S."/>
            <person name="Secka A."/>
            <person name="Antonio M."/>
            <person name="Oren A."/>
            <person name="Chaudhuri R.R."/>
            <person name="La Ragione R."/>
            <person name="Hildebrand F."/>
            <person name="Pallen M.J."/>
        </authorList>
    </citation>
    <scope>NUCLEOTIDE SEQUENCE</scope>
    <source>
        <strain evidence="1">23406</strain>
    </source>
</reference>
<name>A0A9D1NCN5_9FIRM</name>
<organism evidence="1 2">
    <name type="scientific">Candidatus Stercoripulliclostridium merdipullorum</name>
    <dbReference type="NCBI Taxonomy" id="2840952"/>
    <lineage>
        <taxon>Bacteria</taxon>
        <taxon>Bacillati</taxon>
        <taxon>Bacillota</taxon>
        <taxon>Clostridia</taxon>
        <taxon>Eubacteriales</taxon>
        <taxon>Candidatus Stercoripulliclostridium</taxon>
    </lineage>
</organism>
<comment type="caution">
    <text evidence="1">The sequence shown here is derived from an EMBL/GenBank/DDBJ whole genome shotgun (WGS) entry which is preliminary data.</text>
</comment>
<evidence type="ECO:0008006" key="3">
    <source>
        <dbReference type="Google" id="ProtNLM"/>
    </source>
</evidence>
<evidence type="ECO:0000313" key="1">
    <source>
        <dbReference type="EMBL" id="HIV00136.1"/>
    </source>
</evidence>
<protein>
    <recommendedName>
        <fullName evidence="3">Stage III sporulation protein AB</fullName>
    </recommendedName>
</protein>
<accession>A0A9D1NCN5</accession>
<evidence type="ECO:0000313" key="2">
    <source>
        <dbReference type="Proteomes" id="UP000886891"/>
    </source>
</evidence>
<dbReference type="EMBL" id="DVOH01000023">
    <property type="protein sequence ID" value="HIV00136.1"/>
    <property type="molecule type" value="Genomic_DNA"/>
</dbReference>
<dbReference type="Proteomes" id="UP000886891">
    <property type="component" value="Unassembled WGS sequence"/>
</dbReference>